<dbReference type="RefSeq" id="XP_056075837.1">
    <property type="nucleotide sequence ID" value="XM_056209015.1"/>
</dbReference>
<name>A0A9W8XVN7_9PLEO</name>
<evidence type="ECO:0000259" key="1">
    <source>
        <dbReference type="Pfam" id="PF06985"/>
    </source>
</evidence>
<dbReference type="InterPro" id="IPR010730">
    <property type="entry name" value="HET"/>
</dbReference>
<dbReference type="Pfam" id="PF06985">
    <property type="entry name" value="HET"/>
    <property type="match status" value="1"/>
</dbReference>
<proteinExistence type="predicted"/>
<dbReference type="EMBL" id="JAPEUX010000001">
    <property type="protein sequence ID" value="KAJ4359635.1"/>
    <property type="molecule type" value="Genomic_DNA"/>
</dbReference>
<keyword evidence="3" id="KW-1185">Reference proteome</keyword>
<dbReference type="InterPro" id="IPR052895">
    <property type="entry name" value="HetReg/Transcr_Mod"/>
</dbReference>
<evidence type="ECO:0000313" key="2">
    <source>
        <dbReference type="EMBL" id="KAJ4359635.1"/>
    </source>
</evidence>
<evidence type="ECO:0000313" key="3">
    <source>
        <dbReference type="Proteomes" id="UP001140513"/>
    </source>
</evidence>
<feature type="domain" description="Heterokaryon incompatibility" evidence="1">
    <location>
        <begin position="45"/>
        <end position="188"/>
    </location>
</feature>
<accession>A0A9W8XVN7</accession>
<dbReference type="GeneID" id="80903720"/>
<protein>
    <recommendedName>
        <fullName evidence="1">Heterokaryon incompatibility domain-containing protein</fullName>
    </recommendedName>
</protein>
<comment type="caution">
    <text evidence="2">The sequence shown here is derived from an EMBL/GenBank/DDBJ whole genome shotgun (WGS) entry which is preliminary data.</text>
</comment>
<reference evidence="2" key="1">
    <citation type="submission" date="2022-10" db="EMBL/GenBank/DDBJ databases">
        <title>Tapping the CABI collections for fungal endophytes: first genome assemblies for Collariella, Neodidymelliopsis, Ascochyta clinopodiicola, Didymella pomorum, Didymosphaeria variabile, Neocosmospora piperis and Neocucurbitaria cava.</title>
        <authorList>
            <person name="Hill R."/>
        </authorList>
    </citation>
    <scope>NUCLEOTIDE SEQUENCE</scope>
    <source>
        <strain evidence="2">IMI 356815</strain>
    </source>
</reference>
<dbReference type="PANTHER" id="PTHR24148">
    <property type="entry name" value="ANKYRIN REPEAT DOMAIN-CONTAINING PROTEIN 39 HOMOLOG-RELATED"/>
    <property type="match status" value="1"/>
</dbReference>
<sequence length="570" mass="64473">MSTYKFDPSFDAVSEIRLLTIVPGSTQDPVACKLKIHQVDFLPSFEALSYTRGYNNAQNPIDIDGDRFIVHGNVYQALLELRKPKAYRTFWIDAICVDQQDEYEKKRQVRLMKSIYSKAERVVVWFPPPRGTTDQIIGLIRELHLWGWETAKSIIEDKEWHRLKAADWIALRDFLAHPWWSRVWTLQEVVLAREIVLQLGTQIEWMRGLLRSGKELSLLDLLLHCWERKATDTRDCIYGLFALSSDIDAGVLDLEINYNAAVAEVLTGAVNEVLLKHGTLELFSNAGVGFPRTLKGLPSYVPDWSNINIAAKPLYYLFDEGRQTLTLQEKGVRLHSSGQLQVSVYFLENVAEVSSEPLTGMKGAQDNEKCLAWLTEVERMTKYGSVRTQGARDPYTPIPPLKGSMSVFEAFWRTLVANRSIRWFQPPPFVLHAYLGYKNGLSKACGGRPVTTPFTNADEEALRYPVPPEDLAVLEKDWIDTMRITTYGRSFCLTNDGRIGLVPPGTKPGDHICLLEGGAVPYVMRPYIAPNLPGPQKEPSFQLVGECYIHGVGAFQIIEAYRPAHTVLLV</sequence>
<dbReference type="Proteomes" id="UP001140513">
    <property type="component" value="Unassembled WGS sequence"/>
</dbReference>
<gene>
    <name evidence="2" type="ORF">N0V89_000190</name>
</gene>
<dbReference type="OrthoDB" id="2157530at2759"/>
<organism evidence="2 3">
    <name type="scientific">Didymosphaeria variabile</name>
    <dbReference type="NCBI Taxonomy" id="1932322"/>
    <lineage>
        <taxon>Eukaryota</taxon>
        <taxon>Fungi</taxon>
        <taxon>Dikarya</taxon>
        <taxon>Ascomycota</taxon>
        <taxon>Pezizomycotina</taxon>
        <taxon>Dothideomycetes</taxon>
        <taxon>Pleosporomycetidae</taxon>
        <taxon>Pleosporales</taxon>
        <taxon>Massarineae</taxon>
        <taxon>Didymosphaeriaceae</taxon>
        <taxon>Didymosphaeria</taxon>
    </lineage>
</organism>
<dbReference type="AlphaFoldDB" id="A0A9W8XVN7"/>
<dbReference type="PANTHER" id="PTHR24148:SF64">
    <property type="entry name" value="HETEROKARYON INCOMPATIBILITY DOMAIN-CONTAINING PROTEIN"/>
    <property type="match status" value="1"/>
</dbReference>
<dbReference type="Pfam" id="PF26639">
    <property type="entry name" value="Het-6_barrel"/>
    <property type="match status" value="1"/>
</dbReference>